<keyword evidence="2" id="KW-0539">Nucleus</keyword>
<dbReference type="PANTHER" id="PTHR22940:SF4">
    <property type="entry name" value="PROTEIN TIMELESS HOMOLOG"/>
    <property type="match status" value="1"/>
</dbReference>
<dbReference type="EMBL" id="HBIP01020335">
    <property type="protein sequence ID" value="CAE0497001.1"/>
    <property type="molecule type" value="Transcribed_RNA"/>
</dbReference>
<dbReference type="GO" id="GO:0000076">
    <property type="term" value="P:DNA replication checkpoint signaling"/>
    <property type="evidence" value="ECO:0007669"/>
    <property type="project" value="TreeGrafter"/>
</dbReference>
<sequence>MAQAKMTDYARFDHALLISLSNGLGTWLRTGDVDSEGREVKGTFYQKDQDCLGCLKDLQRFLRKDDPDTRDVFFKLGAFETARKDLVPLLIHYPQDHAIVYNSLKVLTFLTMPVNTTSARPQEQQQLIDKVKEAFLLHPHEGAMTVVADVAAAALSRHPRMSEEQACSVQLVLTFLRNLLYVPEVQVNRSEWRSNYLQEALYKNLFESDVMELLMVVSQHAGERPFKSEMALLLDIFHQIYRGTEPEALMQAEAPPPPKPVAAHGSAAAREPQQRQQGRQTQQGRRQQPKQGPQAEDGIAGEMLKILAMEKARKAAALAGAPRWHSRNPARFVRQHAEHSRPVFLAKPQVSELPELHVHVPATKAIAVDGAEVAPGSSQLGPALMWRLRQWTDELCNGDGYNALMKVLMKEAEPGIGISRLAAPDFARLMRVARFFTAYARVKQVSTELDHLTHLMCMANFFTAHMPMKLVSTA</sequence>
<dbReference type="GO" id="GO:0006281">
    <property type="term" value="P:DNA repair"/>
    <property type="evidence" value="ECO:0007669"/>
    <property type="project" value="TreeGrafter"/>
</dbReference>
<dbReference type="AlphaFoldDB" id="A0A7S3VNX6"/>
<evidence type="ECO:0000256" key="4">
    <source>
        <dbReference type="SAM" id="MobiDB-lite"/>
    </source>
</evidence>
<gene>
    <name evidence="6" type="ORF">DTER00134_LOCUS12074</name>
</gene>
<dbReference type="GO" id="GO:0031298">
    <property type="term" value="C:replication fork protection complex"/>
    <property type="evidence" value="ECO:0007669"/>
    <property type="project" value="TreeGrafter"/>
</dbReference>
<feature type="compositionally biased region" description="Low complexity" evidence="4">
    <location>
        <begin position="274"/>
        <end position="294"/>
    </location>
</feature>
<evidence type="ECO:0000256" key="3">
    <source>
        <dbReference type="ARBA" id="ARBA00023306"/>
    </source>
</evidence>
<feature type="region of interest" description="Disordered" evidence="4">
    <location>
        <begin position="250"/>
        <end position="298"/>
    </location>
</feature>
<evidence type="ECO:0000256" key="1">
    <source>
        <dbReference type="ARBA" id="ARBA00004123"/>
    </source>
</evidence>
<evidence type="ECO:0000259" key="5">
    <source>
        <dbReference type="Pfam" id="PF04821"/>
    </source>
</evidence>
<dbReference type="GO" id="GO:0043111">
    <property type="term" value="P:replication fork arrest"/>
    <property type="evidence" value="ECO:0007669"/>
    <property type="project" value="TreeGrafter"/>
</dbReference>
<dbReference type="InterPro" id="IPR044998">
    <property type="entry name" value="Timeless"/>
</dbReference>
<proteinExistence type="predicted"/>
<evidence type="ECO:0000256" key="2">
    <source>
        <dbReference type="ARBA" id="ARBA00023242"/>
    </source>
</evidence>
<dbReference type="GO" id="GO:0003677">
    <property type="term" value="F:DNA binding"/>
    <property type="evidence" value="ECO:0007669"/>
    <property type="project" value="TreeGrafter"/>
</dbReference>
<accession>A0A7S3VNX6</accession>
<keyword evidence="3" id="KW-0131">Cell cycle</keyword>
<dbReference type="PANTHER" id="PTHR22940">
    <property type="entry name" value="TIMEOUT/TIMELESS-2"/>
    <property type="match status" value="1"/>
</dbReference>
<feature type="domain" description="Timeless N-terminal" evidence="5">
    <location>
        <begin position="45"/>
        <end position="330"/>
    </location>
</feature>
<comment type="subcellular location">
    <subcellularLocation>
        <location evidence="1">Nucleus</location>
    </subcellularLocation>
</comment>
<evidence type="ECO:0000313" key="6">
    <source>
        <dbReference type="EMBL" id="CAE0497001.1"/>
    </source>
</evidence>
<name>A0A7S3VNX6_DUNTE</name>
<protein>
    <recommendedName>
        <fullName evidence="5">Timeless N-terminal domain-containing protein</fullName>
    </recommendedName>
</protein>
<dbReference type="InterPro" id="IPR006906">
    <property type="entry name" value="Timeless_N"/>
</dbReference>
<dbReference type="Pfam" id="PF04821">
    <property type="entry name" value="TIMELESS"/>
    <property type="match status" value="1"/>
</dbReference>
<reference evidence="6" key="1">
    <citation type="submission" date="2021-01" db="EMBL/GenBank/DDBJ databases">
        <authorList>
            <person name="Corre E."/>
            <person name="Pelletier E."/>
            <person name="Niang G."/>
            <person name="Scheremetjew M."/>
            <person name="Finn R."/>
            <person name="Kale V."/>
            <person name="Holt S."/>
            <person name="Cochrane G."/>
            <person name="Meng A."/>
            <person name="Brown T."/>
            <person name="Cohen L."/>
        </authorList>
    </citation>
    <scope>NUCLEOTIDE SEQUENCE</scope>
    <source>
        <strain evidence="6">CCMP1320</strain>
    </source>
</reference>
<organism evidence="6">
    <name type="scientific">Dunaliella tertiolecta</name>
    <name type="common">Green alga</name>
    <dbReference type="NCBI Taxonomy" id="3047"/>
    <lineage>
        <taxon>Eukaryota</taxon>
        <taxon>Viridiplantae</taxon>
        <taxon>Chlorophyta</taxon>
        <taxon>core chlorophytes</taxon>
        <taxon>Chlorophyceae</taxon>
        <taxon>CS clade</taxon>
        <taxon>Chlamydomonadales</taxon>
        <taxon>Dunaliellaceae</taxon>
        <taxon>Dunaliella</taxon>
    </lineage>
</organism>